<organism evidence="9 10">
    <name type="scientific">Desulfocicer vacuolatum DSM 3385</name>
    <dbReference type="NCBI Taxonomy" id="1121400"/>
    <lineage>
        <taxon>Bacteria</taxon>
        <taxon>Pseudomonadati</taxon>
        <taxon>Thermodesulfobacteriota</taxon>
        <taxon>Desulfobacteria</taxon>
        <taxon>Desulfobacterales</taxon>
        <taxon>Desulfobacteraceae</taxon>
        <taxon>Desulfocicer</taxon>
    </lineage>
</organism>
<dbReference type="GO" id="GO:0015288">
    <property type="term" value="F:porin activity"/>
    <property type="evidence" value="ECO:0007669"/>
    <property type="project" value="TreeGrafter"/>
</dbReference>
<dbReference type="GO" id="GO:0009279">
    <property type="term" value="C:cell outer membrane"/>
    <property type="evidence" value="ECO:0007669"/>
    <property type="project" value="UniProtKB-SubCell"/>
</dbReference>
<dbReference type="EMBL" id="FWXY01000010">
    <property type="protein sequence ID" value="SMC78102.1"/>
    <property type="molecule type" value="Genomic_DNA"/>
</dbReference>
<dbReference type="PANTHER" id="PTHR30026">
    <property type="entry name" value="OUTER MEMBRANE PROTEIN TOLC"/>
    <property type="match status" value="1"/>
</dbReference>
<comment type="similarity">
    <text evidence="2">Belongs to the outer membrane factor (OMF) (TC 1.B.17) family.</text>
</comment>
<dbReference type="OrthoDB" id="367883at2"/>
<dbReference type="InterPro" id="IPR003423">
    <property type="entry name" value="OMP_efflux"/>
</dbReference>
<evidence type="ECO:0000256" key="2">
    <source>
        <dbReference type="ARBA" id="ARBA00007613"/>
    </source>
</evidence>
<evidence type="ECO:0000256" key="3">
    <source>
        <dbReference type="ARBA" id="ARBA00022448"/>
    </source>
</evidence>
<name>A0A1W2BZM6_9BACT</name>
<protein>
    <submittedName>
        <fullName evidence="9">Outer membrane protein TolC</fullName>
    </submittedName>
</protein>
<dbReference type="Gene3D" id="1.20.1600.10">
    <property type="entry name" value="Outer membrane efflux proteins (OEP)"/>
    <property type="match status" value="1"/>
</dbReference>
<keyword evidence="6" id="KW-0472">Membrane</keyword>
<gene>
    <name evidence="9" type="ORF">SAMN02746065_11015</name>
</gene>
<reference evidence="9 10" key="1">
    <citation type="submission" date="2017-04" db="EMBL/GenBank/DDBJ databases">
        <authorList>
            <person name="Afonso C.L."/>
            <person name="Miller P.J."/>
            <person name="Scott M.A."/>
            <person name="Spackman E."/>
            <person name="Goraichik I."/>
            <person name="Dimitrov K.M."/>
            <person name="Suarez D.L."/>
            <person name="Swayne D.E."/>
        </authorList>
    </citation>
    <scope>NUCLEOTIDE SEQUENCE [LARGE SCALE GENOMIC DNA]</scope>
    <source>
        <strain evidence="9 10">DSM 3385</strain>
    </source>
</reference>
<accession>A0A1W2BZM6</accession>
<proteinExistence type="inferred from homology"/>
<evidence type="ECO:0000256" key="7">
    <source>
        <dbReference type="ARBA" id="ARBA00023237"/>
    </source>
</evidence>
<dbReference type="InterPro" id="IPR051906">
    <property type="entry name" value="TolC-like"/>
</dbReference>
<keyword evidence="3" id="KW-0813">Transport</keyword>
<feature type="signal peptide" evidence="8">
    <location>
        <begin position="1"/>
        <end position="20"/>
    </location>
</feature>
<dbReference type="SUPFAM" id="SSF56954">
    <property type="entry name" value="Outer membrane efflux proteins (OEP)"/>
    <property type="match status" value="1"/>
</dbReference>
<keyword evidence="8" id="KW-0732">Signal</keyword>
<evidence type="ECO:0000256" key="5">
    <source>
        <dbReference type="ARBA" id="ARBA00022692"/>
    </source>
</evidence>
<dbReference type="Pfam" id="PF02321">
    <property type="entry name" value="OEP"/>
    <property type="match status" value="2"/>
</dbReference>
<dbReference type="Proteomes" id="UP000192418">
    <property type="component" value="Unassembled WGS sequence"/>
</dbReference>
<comment type="subcellular location">
    <subcellularLocation>
        <location evidence="1">Cell outer membrane</location>
    </subcellularLocation>
</comment>
<evidence type="ECO:0000256" key="8">
    <source>
        <dbReference type="SAM" id="SignalP"/>
    </source>
</evidence>
<evidence type="ECO:0000256" key="6">
    <source>
        <dbReference type="ARBA" id="ARBA00023136"/>
    </source>
</evidence>
<keyword evidence="7" id="KW-0998">Cell outer membrane</keyword>
<keyword evidence="4" id="KW-1134">Transmembrane beta strand</keyword>
<dbReference type="PANTHER" id="PTHR30026:SF20">
    <property type="entry name" value="OUTER MEMBRANE PROTEIN TOLC"/>
    <property type="match status" value="1"/>
</dbReference>
<feature type="chain" id="PRO_5012280646" evidence="8">
    <location>
        <begin position="21"/>
        <end position="449"/>
    </location>
</feature>
<dbReference type="STRING" id="1121400.SAMN02746065_11015"/>
<evidence type="ECO:0000256" key="4">
    <source>
        <dbReference type="ARBA" id="ARBA00022452"/>
    </source>
</evidence>
<dbReference type="GO" id="GO:1990281">
    <property type="term" value="C:efflux pump complex"/>
    <property type="evidence" value="ECO:0007669"/>
    <property type="project" value="TreeGrafter"/>
</dbReference>
<dbReference type="AlphaFoldDB" id="A0A1W2BZM6"/>
<dbReference type="GO" id="GO:0015562">
    <property type="term" value="F:efflux transmembrane transporter activity"/>
    <property type="evidence" value="ECO:0007669"/>
    <property type="project" value="InterPro"/>
</dbReference>
<evidence type="ECO:0000313" key="9">
    <source>
        <dbReference type="EMBL" id="SMC78102.1"/>
    </source>
</evidence>
<dbReference type="RefSeq" id="WP_084069166.1">
    <property type="nucleotide sequence ID" value="NZ_FWXY01000010.1"/>
</dbReference>
<evidence type="ECO:0000256" key="1">
    <source>
        <dbReference type="ARBA" id="ARBA00004442"/>
    </source>
</evidence>
<evidence type="ECO:0000313" key="10">
    <source>
        <dbReference type="Proteomes" id="UP000192418"/>
    </source>
</evidence>
<keyword evidence="10" id="KW-1185">Reference proteome</keyword>
<keyword evidence="5" id="KW-0812">Transmembrane</keyword>
<sequence length="449" mass="50280">MKYNILITIIFIFQAALAQAGGTPSADPLQLPQGKLTLERACEITLKNNPGMAQAKERIKRAKAVLRQANSAWKPTITGSAGAIAIQATDQPDWMQTVRVDEAFNEYSAGIQMVWLLFDGFSREANILASRHAIEQSKQGLHEVQRLLIKAVSATFYQARLALEKMTIARQNQQFNEVLEKDARIKWRVGTAPEAEVMNFSVRALQARSDYLAAQRDFKLTCTALARLMALPQKRLITAKMFPETKAQVIEKHTQTYEKALEQAMVSRPDLKAVDAGIMALKEKLRAEKGSYFPKVYFVSGLNYLYQQDKVLVDEEEHNTYAGVNLKWDLYTGGRRQGKVEALAADLRGLEEKRREILLTVDAEIQQALDVADTAYNTWKNQEQTRTLTEKVRKHVEKAYRAGVATLTRLNEAQTDLVRASGAAAASRILYRIALVDLNAAVGGVPLKR</sequence>